<dbReference type="Proteomes" id="UP000006755">
    <property type="component" value="Unassembled WGS sequence"/>
</dbReference>
<dbReference type="PANTHER" id="PTHR30158:SF26">
    <property type="entry name" value="RESISTANCE-NODULATION-CELL DIVISION (RND) MULTIDRUG EFFLUX MEMBRANE FUSION PROTEIN MEXE"/>
    <property type="match status" value="1"/>
</dbReference>
<dbReference type="Gene3D" id="2.40.420.20">
    <property type="match status" value="1"/>
</dbReference>
<dbReference type="PROSITE" id="PS51257">
    <property type="entry name" value="PROKAR_LIPOPROTEIN"/>
    <property type="match status" value="1"/>
</dbReference>
<reference evidence="9 10" key="1">
    <citation type="journal article" date="2012" name="J. Bacteriol.">
        <title>Genome Sequence of Gallaecimonas xiamenensis Type Strain 3-C-1.</title>
        <authorList>
            <person name="Lai Q."/>
            <person name="Wang L."/>
            <person name="Wang W."/>
            <person name="Shao Z."/>
        </authorList>
    </citation>
    <scope>NUCLEOTIDE SEQUENCE [LARGE SCALE GENOMIC DNA]</scope>
    <source>
        <strain evidence="9 10">3-C-1</strain>
    </source>
</reference>
<dbReference type="Pfam" id="PF25967">
    <property type="entry name" value="RND-MFP_C"/>
    <property type="match status" value="1"/>
</dbReference>
<dbReference type="InterPro" id="IPR058627">
    <property type="entry name" value="MdtA-like_C"/>
</dbReference>
<dbReference type="EMBL" id="AMRI01000001">
    <property type="protein sequence ID" value="EKE77859.1"/>
    <property type="molecule type" value="Genomic_DNA"/>
</dbReference>
<sequence length="407" mass="44138">MKAFPSLALITLLVMAGCSPQAQQPPAGAQAPAVTVAKVLQTPINEWDQFTGRLEAPQQVQIRPRVSGFIDKVAFNEGSLVQKGDLLFQIDPRPFAAEVKRLQAELQRAQAQARQARAEAARAERLRGSRAIATEEADARQTTAMAADAQVLATEAALDAARLNLEYTQVRAPVSGRVSRAYITQGNLVSAGDSLLTTLVSTDAIYAYFDADEQVFLKYNELARQGLRQGSRDQNQQVLMGLSNQDDFPFSGHVDFLDNQVNPQTGTIRARAVFSNEDGRLTPGLFARLKLVASNTYPALLIQDKAIGTDLGKKFVLVVNDQQQLQYRELTLGPRLEGGLRIVRDGLSAADTIVINGLQRVRPGMTVAAQTEPMASEQQLALLAQRAQVSQQVPDRGAGHDSALAAR</sequence>
<dbReference type="OrthoDB" id="9800613at2"/>
<dbReference type="FunFam" id="2.40.420.20:FF:000001">
    <property type="entry name" value="Efflux RND transporter periplasmic adaptor subunit"/>
    <property type="match status" value="1"/>
</dbReference>
<dbReference type="Gene3D" id="2.40.30.170">
    <property type="match status" value="1"/>
</dbReference>
<dbReference type="InterPro" id="IPR058625">
    <property type="entry name" value="MdtA-like_BSH"/>
</dbReference>
<dbReference type="GO" id="GO:0022857">
    <property type="term" value="F:transmembrane transporter activity"/>
    <property type="evidence" value="ECO:0007669"/>
    <property type="project" value="InterPro"/>
</dbReference>
<feature type="domain" description="Multidrug resistance protein MdtA-like barrel-sandwich hybrid" evidence="6">
    <location>
        <begin position="59"/>
        <end position="196"/>
    </location>
</feature>
<dbReference type="GO" id="GO:0046677">
    <property type="term" value="P:response to antibiotic"/>
    <property type="evidence" value="ECO:0007669"/>
    <property type="project" value="TreeGrafter"/>
</dbReference>
<evidence type="ECO:0000259" key="8">
    <source>
        <dbReference type="Pfam" id="PF25967"/>
    </source>
</evidence>
<dbReference type="Pfam" id="PF25944">
    <property type="entry name" value="Beta-barrel_RND"/>
    <property type="match status" value="1"/>
</dbReference>
<keyword evidence="10" id="KW-1185">Reference proteome</keyword>
<evidence type="ECO:0000256" key="4">
    <source>
        <dbReference type="SAM" id="SignalP"/>
    </source>
</evidence>
<dbReference type="Gene3D" id="1.10.287.470">
    <property type="entry name" value="Helix hairpin bin"/>
    <property type="match status" value="1"/>
</dbReference>
<feature type="chain" id="PRO_5003862046" evidence="4">
    <location>
        <begin position="23"/>
        <end position="407"/>
    </location>
</feature>
<feature type="domain" description="Multidrug resistance protein MdtA-like C-terminal permuted SH3" evidence="8">
    <location>
        <begin position="299"/>
        <end position="360"/>
    </location>
</feature>
<dbReference type="InterPro" id="IPR006143">
    <property type="entry name" value="RND_pump_MFP"/>
</dbReference>
<dbReference type="InterPro" id="IPR058626">
    <property type="entry name" value="MdtA-like_b-barrel"/>
</dbReference>
<gene>
    <name evidence="9" type="ORF">B3C1_00325</name>
</gene>
<dbReference type="AlphaFoldDB" id="K2K4J1"/>
<evidence type="ECO:0000259" key="7">
    <source>
        <dbReference type="Pfam" id="PF25944"/>
    </source>
</evidence>
<dbReference type="InterPro" id="IPR058624">
    <property type="entry name" value="MdtA-like_HH"/>
</dbReference>
<name>K2K4J1_9GAMM</name>
<dbReference type="SUPFAM" id="SSF111369">
    <property type="entry name" value="HlyD-like secretion proteins"/>
    <property type="match status" value="1"/>
</dbReference>
<dbReference type="Pfam" id="PF25876">
    <property type="entry name" value="HH_MFP_RND"/>
    <property type="match status" value="1"/>
</dbReference>
<keyword evidence="4" id="KW-0732">Signal</keyword>
<organism evidence="9 10">
    <name type="scientific">Gallaecimonas xiamenensis 3-C-1</name>
    <dbReference type="NCBI Taxonomy" id="745411"/>
    <lineage>
        <taxon>Bacteria</taxon>
        <taxon>Pseudomonadati</taxon>
        <taxon>Pseudomonadota</taxon>
        <taxon>Gammaproteobacteria</taxon>
        <taxon>Enterobacterales</taxon>
        <taxon>Gallaecimonadaceae</taxon>
        <taxon>Gallaecimonas</taxon>
    </lineage>
</organism>
<dbReference type="Gene3D" id="2.40.50.100">
    <property type="match status" value="1"/>
</dbReference>
<evidence type="ECO:0000313" key="9">
    <source>
        <dbReference type="EMBL" id="EKE77859.1"/>
    </source>
</evidence>
<evidence type="ECO:0000256" key="1">
    <source>
        <dbReference type="ARBA" id="ARBA00004519"/>
    </source>
</evidence>
<proteinExistence type="inferred from homology"/>
<evidence type="ECO:0000259" key="6">
    <source>
        <dbReference type="Pfam" id="PF25917"/>
    </source>
</evidence>
<dbReference type="RefSeq" id="WP_008482132.1">
    <property type="nucleotide sequence ID" value="NZ_AMRI01000001.1"/>
</dbReference>
<dbReference type="GO" id="GO:0005886">
    <property type="term" value="C:plasma membrane"/>
    <property type="evidence" value="ECO:0007669"/>
    <property type="project" value="UniProtKB-SubCell"/>
</dbReference>
<dbReference type="PATRIC" id="fig|745411.4.peg.54"/>
<dbReference type="PANTHER" id="PTHR30158">
    <property type="entry name" value="ACRA/E-RELATED COMPONENT OF DRUG EFFLUX TRANSPORTER"/>
    <property type="match status" value="1"/>
</dbReference>
<accession>K2K4J1</accession>
<evidence type="ECO:0000259" key="5">
    <source>
        <dbReference type="Pfam" id="PF25876"/>
    </source>
</evidence>
<feature type="domain" description="Multidrug resistance protein MdtA-like beta-barrel" evidence="7">
    <location>
        <begin position="231"/>
        <end position="291"/>
    </location>
</feature>
<keyword evidence="3" id="KW-0175">Coiled coil</keyword>
<dbReference type="eggNOG" id="COG0845">
    <property type="taxonomic scope" value="Bacteria"/>
</dbReference>
<dbReference type="NCBIfam" id="TIGR01730">
    <property type="entry name" value="RND_mfp"/>
    <property type="match status" value="1"/>
</dbReference>
<evidence type="ECO:0000256" key="3">
    <source>
        <dbReference type="SAM" id="Coils"/>
    </source>
</evidence>
<comment type="caution">
    <text evidence="9">The sequence shown here is derived from an EMBL/GenBank/DDBJ whole genome shotgun (WGS) entry which is preliminary data.</text>
</comment>
<feature type="coiled-coil region" evidence="3">
    <location>
        <begin position="99"/>
        <end position="126"/>
    </location>
</feature>
<comment type="similarity">
    <text evidence="2">Belongs to the membrane fusion protein (MFP) (TC 8.A.1) family.</text>
</comment>
<evidence type="ECO:0000313" key="10">
    <source>
        <dbReference type="Proteomes" id="UP000006755"/>
    </source>
</evidence>
<feature type="signal peptide" evidence="4">
    <location>
        <begin position="1"/>
        <end position="22"/>
    </location>
</feature>
<evidence type="ECO:0000256" key="2">
    <source>
        <dbReference type="ARBA" id="ARBA00009477"/>
    </source>
</evidence>
<feature type="domain" description="Multidrug resistance protein MdtA-like alpha-helical hairpin" evidence="5">
    <location>
        <begin position="100"/>
        <end position="168"/>
    </location>
</feature>
<dbReference type="Pfam" id="PF25917">
    <property type="entry name" value="BSH_RND"/>
    <property type="match status" value="1"/>
</dbReference>
<dbReference type="STRING" id="745411.B3C1_00325"/>
<comment type="subcellular location">
    <subcellularLocation>
        <location evidence="1">Cell inner membrane</location>
        <topology evidence="1">Lipid-anchor</topology>
    </subcellularLocation>
</comment>
<protein>
    <submittedName>
        <fullName evidence="9">Secretion protein HlyD</fullName>
    </submittedName>
</protein>